<organism evidence="2 3">
    <name type="scientific">Morus notabilis</name>
    <dbReference type="NCBI Taxonomy" id="981085"/>
    <lineage>
        <taxon>Eukaryota</taxon>
        <taxon>Viridiplantae</taxon>
        <taxon>Streptophyta</taxon>
        <taxon>Embryophyta</taxon>
        <taxon>Tracheophyta</taxon>
        <taxon>Spermatophyta</taxon>
        <taxon>Magnoliopsida</taxon>
        <taxon>eudicotyledons</taxon>
        <taxon>Gunneridae</taxon>
        <taxon>Pentapetalae</taxon>
        <taxon>rosids</taxon>
        <taxon>fabids</taxon>
        <taxon>Rosales</taxon>
        <taxon>Moraceae</taxon>
        <taxon>Moreae</taxon>
        <taxon>Morus</taxon>
    </lineage>
</organism>
<evidence type="ECO:0000256" key="1">
    <source>
        <dbReference type="SAM" id="MobiDB-lite"/>
    </source>
</evidence>
<dbReference type="Proteomes" id="UP000030645">
    <property type="component" value="Unassembled WGS sequence"/>
</dbReference>
<dbReference type="EMBL" id="KE345064">
    <property type="protein sequence ID" value="EXB93289.1"/>
    <property type="molecule type" value="Genomic_DNA"/>
</dbReference>
<proteinExistence type="predicted"/>
<reference evidence="3" key="1">
    <citation type="submission" date="2013-01" db="EMBL/GenBank/DDBJ databases">
        <title>Draft Genome Sequence of a Mulberry Tree, Morus notabilis C.K. Schneid.</title>
        <authorList>
            <person name="He N."/>
            <person name="Zhao S."/>
        </authorList>
    </citation>
    <scope>NUCLEOTIDE SEQUENCE</scope>
</reference>
<keyword evidence="3" id="KW-1185">Reference proteome</keyword>
<gene>
    <name evidence="2" type="ORF">L484_015276</name>
</gene>
<feature type="compositionally biased region" description="Polar residues" evidence="1">
    <location>
        <begin position="37"/>
        <end position="54"/>
    </location>
</feature>
<feature type="region of interest" description="Disordered" evidence="1">
    <location>
        <begin position="1"/>
        <end position="66"/>
    </location>
</feature>
<accession>W9RTF9</accession>
<dbReference type="AlphaFoldDB" id="W9RTF9"/>
<name>W9RTF9_9ROSA</name>
<evidence type="ECO:0000313" key="3">
    <source>
        <dbReference type="Proteomes" id="UP000030645"/>
    </source>
</evidence>
<sequence length="66" mass="7335">MTFSRKEDDIQTASKPNDGKGVEFTMETTHTHKKATLNDNKGYATQLSTKSNANDGRGYQSHIETT</sequence>
<protein>
    <submittedName>
        <fullName evidence="2">Uncharacterized protein</fullName>
    </submittedName>
</protein>
<evidence type="ECO:0000313" key="2">
    <source>
        <dbReference type="EMBL" id="EXB93289.1"/>
    </source>
</evidence>